<dbReference type="EMBL" id="OX459121">
    <property type="protein sequence ID" value="CAI9102872.1"/>
    <property type="molecule type" value="Genomic_DNA"/>
</dbReference>
<dbReference type="Pfam" id="PF24750">
    <property type="entry name" value="b-prop_At3g26010-like"/>
    <property type="match status" value="1"/>
</dbReference>
<proteinExistence type="predicted"/>
<dbReference type="InterPro" id="IPR001810">
    <property type="entry name" value="F-box_dom"/>
</dbReference>
<reference evidence="3" key="1">
    <citation type="submission" date="2023-03" db="EMBL/GenBank/DDBJ databases">
        <authorList>
            <person name="Julca I."/>
        </authorList>
    </citation>
    <scope>NUCLEOTIDE SEQUENCE</scope>
</reference>
<dbReference type="Proteomes" id="UP001161247">
    <property type="component" value="Chromosome 4"/>
</dbReference>
<accession>A0AAV1D7S2</accession>
<gene>
    <name evidence="3" type="ORF">OLC1_LOCUS12147</name>
</gene>
<protein>
    <submittedName>
        <fullName evidence="3">OLC1v1001230C1</fullName>
    </submittedName>
</protein>
<dbReference type="InterPro" id="IPR056592">
    <property type="entry name" value="Beta-prop_At3g26010-like"/>
</dbReference>
<keyword evidence="4" id="KW-1185">Reference proteome</keyword>
<sequence>MLSTDSSSYLPELCLFELLYRLSIREVLRFKCISKQCLSFLSDPSFYEEYYYRGLASPITFLLSEVQLVERHHSRRPEKQGWVYLTLSCERPVLISCSERPALLNTTFFYVDESETSGILAYDPYVNPHKLCIIELPTNHAGNDGSKTSHCGVSQERLKCFQIIGPDDAHQFKSLKIWELLDHDKWFLQHTIGTKDIELPSFDMGFQIQGVNKAKLASFHPFNPDVMYFYF</sequence>
<name>A0AAV1D7S2_OLDCO</name>
<organism evidence="3 4">
    <name type="scientific">Oldenlandia corymbosa var. corymbosa</name>
    <dbReference type="NCBI Taxonomy" id="529605"/>
    <lineage>
        <taxon>Eukaryota</taxon>
        <taxon>Viridiplantae</taxon>
        <taxon>Streptophyta</taxon>
        <taxon>Embryophyta</taxon>
        <taxon>Tracheophyta</taxon>
        <taxon>Spermatophyta</taxon>
        <taxon>Magnoliopsida</taxon>
        <taxon>eudicotyledons</taxon>
        <taxon>Gunneridae</taxon>
        <taxon>Pentapetalae</taxon>
        <taxon>asterids</taxon>
        <taxon>lamiids</taxon>
        <taxon>Gentianales</taxon>
        <taxon>Rubiaceae</taxon>
        <taxon>Rubioideae</taxon>
        <taxon>Spermacoceae</taxon>
        <taxon>Hedyotis-Oldenlandia complex</taxon>
        <taxon>Oldenlandia</taxon>
    </lineage>
</organism>
<dbReference type="AlphaFoldDB" id="A0AAV1D7S2"/>
<feature type="domain" description="F-box protein At3g26010-like beta-propeller" evidence="2">
    <location>
        <begin position="82"/>
        <end position="229"/>
    </location>
</feature>
<dbReference type="PANTHER" id="PTHR35546:SF130">
    <property type="entry name" value="EXPRESSED PROTEIN"/>
    <property type="match status" value="1"/>
</dbReference>
<dbReference type="Pfam" id="PF00646">
    <property type="entry name" value="F-box"/>
    <property type="match status" value="1"/>
</dbReference>
<dbReference type="SUPFAM" id="SSF81383">
    <property type="entry name" value="F-box domain"/>
    <property type="match status" value="1"/>
</dbReference>
<dbReference type="InterPro" id="IPR036047">
    <property type="entry name" value="F-box-like_dom_sf"/>
</dbReference>
<feature type="domain" description="F-box" evidence="1">
    <location>
        <begin position="10"/>
        <end position="48"/>
    </location>
</feature>
<evidence type="ECO:0000313" key="3">
    <source>
        <dbReference type="EMBL" id="CAI9102872.1"/>
    </source>
</evidence>
<dbReference type="PANTHER" id="PTHR35546">
    <property type="entry name" value="F-BOX PROTEIN INTERACTION DOMAIN PROTEIN-RELATED"/>
    <property type="match status" value="1"/>
</dbReference>
<evidence type="ECO:0000259" key="2">
    <source>
        <dbReference type="Pfam" id="PF24750"/>
    </source>
</evidence>
<evidence type="ECO:0000259" key="1">
    <source>
        <dbReference type="Pfam" id="PF00646"/>
    </source>
</evidence>
<dbReference type="InterPro" id="IPR055290">
    <property type="entry name" value="At3g26010-like"/>
</dbReference>
<evidence type="ECO:0000313" key="4">
    <source>
        <dbReference type="Proteomes" id="UP001161247"/>
    </source>
</evidence>